<dbReference type="PANTHER" id="PTHR47926:SF373">
    <property type="entry name" value="TETRATRICOPEPTIDE-LIKE HELICAL DOMAIN SUPERFAMILY, DYW DOMAIN-CONTAINING PROTEIN"/>
    <property type="match status" value="1"/>
</dbReference>
<protein>
    <submittedName>
        <fullName evidence="5">Putative Pentatricopeptide repeat-containing protein</fullName>
    </submittedName>
</protein>
<evidence type="ECO:0000313" key="6">
    <source>
        <dbReference type="Proteomes" id="UP000036987"/>
    </source>
</evidence>
<reference evidence="6" key="1">
    <citation type="journal article" date="2016" name="Nature">
        <title>The genome of the seagrass Zostera marina reveals angiosperm adaptation to the sea.</title>
        <authorList>
            <person name="Olsen J.L."/>
            <person name="Rouze P."/>
            <person name="Verhelst B."/>
            <person name="Lin Y.-C."/>
            <person name="Bayer T."/>
            <person name="Collen J."/>
            <person name="Dattolo E."/>
            <person name="De Paoli E."/>
            <person name="Dittami S."/>
            <person name="Maumus F."/>
            <person name="Michel G."/>
            <person name="Kersting A."/>
            <person name="Lauritano C."/>
            <person name="Lohaus R."/>
            <person name="Toepel M."/>
            <person name="Tonon T."/>
            <person name="Vanneste K."/>
            <person name="Amirebrahimi M."/>
            <person name="Brakel J."/>
            <person name="Bostroem C."/>
            <person name="Chovatia M."/>
            <person name="Grimwood J."/>
            <person name="Jenkins J.W."/>
            <person name="Jueterbock A."/>
            <person name="Mraz A."/>
            <person name="Stam W.T."/>
            <person name="Tice H."/>
            <person name="Bornberg-Bauer E."/>
            <person name="Green P.J."/>
            <person name="Pearson G.A."/>
            <person name="Procaccini G."/>
            <person name="Duarte C.M."/>
            <person name="Schmutz J."/>
            <person name="Reusch T.B.H."/>
            <person name="Van de Peer Y."/>
        </authorList>
    </citation>
    <scope>NUCLEOTIDE SEQUENCE [LARGE SCALE GENOMIC DNA]</scope>
    <source>
        <strain evidence="6">cv. Finnish</strain>
    </source>
</reference>
<feature type="repeat" description="PPR" evidence="3">
    <location>
        <begin position="88"/>
        <end position="122"/>
    </location>
</feature>
<comment type="caution">
    <text evidence="5">The sequence shown here is derived from an EMBL/GenBank/DDBJ whole genome shotgun (WGS) entry which is preliminary data.</text>
</comment>
<dbReference type="AlphaFoldDB" id="A0A0K9Q106"/>
<dbReference type="Pfam" id="PF20430">
    <property type="entry name" value="Eplus_motif"/>
    <property type="match status" value="1"/>
</dbReference>
<dbReference type="GO" id="GO:0003723">
    <property type="term" value="F:RNA binding"/>
    <property type="evidence" value="ECO:0000318"/>
    <property type="project" value="GO_Central"/>
</dbReference>
<dbReference type="InterPro" id="IPR046849">
    <property type="entry name" value="E2_motif"/>
</dbReference>
<dbReference type="Pfam" id="PF14432">
    <property type="entry name" value="DYW_deaminase"/>
    <property type="match status" value="1"/>
</dbReference>
<organism evidence="5 6">
    <name type="scientific">Zostera marina</name>
    <name type="common">Eelgrass</name>
    <dbReference type="NCBI Taxonomy" id="29655"/>
    <lineage>
        <taxon>Eukaryota</taxon>
        <taxon>Viridiplantae</taxon>
        <taxon>Streptophyta</taxon>
        <taxon>Embryophyta</taxon>
        <taxon>Tracheophyta</taxon>
        <taxon>Spermatophyta</taxon>
        <taxon>Magnoliopsida</taxon>
        <taxon>Liliopsida</taxon>
        <taxon>Zosteraceae</taxon>
        <taxon>Zostera</taxon>
    </lineage>
</organism>
<dbReference type="Proteomes" id="UP000036987">
    <property type="component" value="Unassembled WGS sequence"/>
</dbReference>
<dbReference type="PANTHER" id="PTHR47926">
    <property type="entry name" value="PENTATRICOPEPTIDE REPEAT-CONTAINING PROTEIN"/>
    <property type="match status" value="1"/>
</dbReference>
<evidence type="ECO:0000313" key="5">
    <source>
        <dbReference type="EMBL" id="KMZ74110.1"/>
    </source>
</evidence>
<dbReference type="InterPro" id="IPR011990">
    <property type="entry name" value="TPR-like_helical_dom_sf"/>
</dbReference>
<dbReference type="Pfam" id="PF20431">
    <property type="entry name" value="E_motif"/>
    <property type="match status" value="1"/>
</dbReference>
<dbReference type="Pfam" id="PF01535">
    <property type="entry name" value="PPR"/>
    <property type="match status" value="3"/>
</dbReference>
<dbReference type="GO" id="GO:0008270">
    <property type="term" value="F:zinc ion binding"/>
    <property type="evidence" value="ECO:0007669"/>
    <property type="project" value="InterPro"/>
</dbReference>
<dbReference type="OMA" id="EPNERIW"/>
<dbReference type="PROSITE" id="PS51375">
    <property type="entry name" value="PPR"/>
    <property type="match status" value="5"/>
</dbReference>
<feature type="domain" description="DYW" evidence="4">
    <location>
        <begin position="576"/>
        <end position="668"/>
    </location>
</feature>
<dbReference type="InterPro" id="IPR046848">
    <property type="entry name" value="E_motif"/>
</dbReference>
<keyword evidence="6" id="KW-1185">Reference proteome</keyword>
<comment type="similarity">
    <text evidence="1">Belongs to the PPR family. PCMP-H subfamily.</text>
</comment>
<dbReference type="Pfam" id="PF13041">
    <property type="entry name" value="PPR_2"/>
    <property type="match status" value="3"/>
</dbReference>
<dbReference type="OrthoDB" id="185373at2759"/>
<feature type="repeat" description="PPR" evidence="3">
    <location>
        <begin position="190"/>
        <end position="220"/>
    </location>
</feature>
<keyword evidence="2" id="KW-0677">Repeat</keyword>
<proteinExistence type="inferred from homology"/>
<dbReference type="InterPro" id="IPR032867">
    <property type="entry name" value="DYW_dom"/>
</dbReference>
<evidence type="ECO:0000256" key="2">
    <source>
        <dbReference type="ARBA" id="ARBA00022737"/>
    </source>
</evidence>
<sequence>MSFFLRKIPTTHHQDKRTEFVNSLYQLLEQFNGFTHPITTLKKIHSHLVTTGDLVSDPSLSIKLMRLYSSSGEPNSTRKLFDEIPHKTIVFYNVLIRSYTNNGLCKDAILVFSSMAIAGVLPDNYTFPCVLKACSVWKHLMVGLEVHCKAVKSGLDRNLFVGNALITLYSKCHRLDYARWVFDGMGIWKDVVAWNAMIAGYAQNGKFHLAMGLCEEMVESKKMKPDDGTMASVLPAMIKNDRNGNIDLIRRMFDEMPDKGLISWNAMIAICVGNGLAAEAVELFTKMMVSDKIKPDVVTIASILPACGDLSALLLGTRIHKEYRSIIAGNLVLENALIDMYSKCGCLKSAEEVFGSMKSRDVISWTSMISGHGMSGHGESAMKLFGQMVESGLRPDHIAFVSILSACSHSGLLEQGRRYFKSMIENHHITPTIEHLSCMVDLLGRSGNLEEALSFIHEMRIDPNERVWGTLLSCCRVYSNTKVGLIAADELMKLVPEQPGYFVLLSNVYAKAGRWADVASVRRTMKDKGLKKTPGCSNVEYDNKVHKFVAGDTSHPQSKAIYAELEVLLGRIKEEGYVAEVECALHDVEEEDKEAHLAYHSEKLAVAFALTNTPPRTIIRVTKNLRVCNDCHTALKFISKVTDRVIFVRDLNRFHRFASGTCSCADYW</sequence>
<dbReference type="EMBL" id="LFYR01000429">
    <property type="protein sequence ID" value="KMZ74110.1"/>
    <property type="molecule type" value="Genomic_DNA"/>
</dbReference>
<evidence type="ECO:0000259" key="4">
    <source>
        <dbReference type="Pfam" id="PF14432"/>
    </source>
</evidence>
<evidence type="ECO:0000256" key="3">
    <source>
        <dbReference type="PROSITE-ProRule" id="PRU00708"/>
    </source>
</evidence>
<dbReference type="FunFam" id="1.25.40.10:FF:002148">
    <property type="entry name" value="Pentatricopeptide repeat-containing protein At2g29760, chloroplastic"/>
    <property type="match status" value="1"/>
</dbReference>
<dbReference type="Gene3D" id="1.25.40.10">
    <property type="entry name" value="Tetratricopeptide repeat domain"/>
    <property type="match status" value="5"/>
</dbReference>
<dbReference type="InterPro" id="IPR002885">
    <property type="entry name" value="PPR_rpt"/>
</dbReference>
<dbReference type="NCBIfam" id="TIGR00756">
    <property type="entry name" value="PPR"/>
    <property type="match status" value="6"/>
</dbReference>
<evidence type="ECO:0000256" key="1">
    <source>
        <dbReference type="ARBA" id="ARBA00006643"/>
    </source>
</evidence>
<feature type="repeat" description="PPR" evidence="3">
    <location>
        <begin position="330"/>
        <end position="360"/>
    </location>
</feature>
<dbReference type="FunFam" id="1.25.40.10:FF:000344">
    <property type="entry name" value="Pentatricopeptide repeat-containing protein"/>
    <property type="match status" value="1"/>
</dbReference>
<accession>A0A0K9Q106</accession>
<feature type="repeat" description="PPR" evidence="3">
    <location>
        <begin position="361"/>
        <end position="395"/>
    </location>
</feature>
<name>A0A0K9Q106_ZOSMR</name>
<dbReference type="GO" id="GO:0009451">
    <property type="term" value="P:RNA modification"/>
    <property type="evidence" value="ECO:0000318"/>
    <property type="project" value="GO_Central"/>
</dbReference>
<gene>
    <name evidence="5" type="ORF">ZOSMA_135G00390</name>
</gene>
<feature type="repeat" description="PPR" evidence="3">
    <location>
        <begin position="260"/>
        <end position="295"/>
    </location>
</feature>
<dbReference type="InterPro" id="IPR046960">
    <property type="entry name" value="PPR_At4g14850-like_plant"/>
</dbReference>